<evidence type="ECO:0000256" key="5">
    <source>
        <dbReference type="ARBA" id="ARBA00022801"/>
    </source>
</evidence>
<dbReference type="EC" id="3.4.13.18" evidence="10"/>
<evidence type="ECO:0000256" key="3">
    <source>
        <dbReference type="ARBA" id="ARBA00022670"/>
    </source>
</evidence>
<evidence type="ECO:0000313" key="20">
    <source>
        <dbReference type="Proteomes" id="UP000262969"/>
    </source>
</evidence>
<dbReference type="Pfam" id="PF01546">
    <property type="entry name" value="Peptidase_M20"/>
    <property type="match status" value="1"/>
</dbReference>
<sequence length="490" mass="54659">MEVTMEGVYQQLSSMDYKNVLKYFVEISAVPRGSGHNEKISEYLVNFAKEHNLNYVQDETLNVIIYKEATPGYENHTPVVIQGHMDMVCLKAEDSNHDFLNEGLELIVEEGIIRANKTTLGGDNGIAIAMGLALLSDENLEHPALEVLITTDEETGMDGAKALNPDHLKGRYMINVDSEEEGTVLVGCAGGLRFYAELPLNFTEKEGKRVKFVVRGLKGGHSGAEIHNNRTNATILLARAVMELKEKYDFLLCDMKGGDKDNAIPSFAQAEAIVSVEDADALAAAVKELEEKYQKELLASEPNVKFECQIFGEEKAKVIHPSSMMKVLFALLQAPNGVQVMSSEIASLVESSLNLGIFAMEDDMAIFHYSVRSGKSSYKYFISDKLSFMFGFLGAEYESNAEYPAWEYKKDSKLRDLFLSVYKELYHKDAEVMSIHAGLECGLISEKIPDMDIISIGPDMKDIHTPKEQLDIPSTIRVYQTVEKLLQQMK</sequence>
<dbReference type="PIRSF" id="PIRSF016599">
    <property type="entry name" value="Xaa-His_dipept"/>
    <property type="match status" value="1"/>
</dbReference>
<evidence type="ECO:0000256" key="4">
    <source>
        <dbReference type="ARBA" id="ARBA00022723"/>
    </source>
</evidence>
<organism evidence="19 20">
    <name type="scientific">Lachnoclostridium phytofermentans</name>
    <dbReference type="NCBI Taxonomy" id="66219"/>
    <lineage>
        <taxon>Bacteria</taxon>
        <taxon>Bacillati</taxon>
        <taxon>Bacillota</taxon>
        <taxon>Clostridia</taxon>
        <taxon>Lachnospirales</taxon>
        <taxon>Lachnospiraceae</taxon>
    </lineage>
</organism>
<evidence type="ECO:0000256" key="13">
    <source>
        <dbReference type="ARBA" id="ARBA00071271"/>
    </source>
</evidence>
<comment type="cofactor">
    <cofactor evidence="2">
        <name>Zn(2+)</name>
        <dbReference type="ChEBI" id="CHEBI:29105"/>
    </cofactor>
</comment>
<evidence type="ECO:0000256" key="8">
    <source>
        <dbReference type="ARBA" id="ARBA00023285"/>
    </source>
</evidence>
<dbReference type="PANTHER" id="PTHR43501">
    <property type="entry name" value="CYTOSOL NON-SPECIFIC DIPEPTIDASE"/>
    <property type="match status" value="1"/>
</dbReference>
<dbReference type="InterPro" id="IPR011650">
    <property type="entry name" value="Peptidase_M20_dimer"/>
</dbReference>
<protein>
    <recommendedName>
        <fullName evidence="13">Cytosol non-specific dipeptidase</fullName>
        <ecNumber evidence="10">3.4.13.18</ecNumber>
    </recommendedName>
    <alternativeName>
        <fullName evidence="16">Aminoacyl-histidine dipeptidase</fullName>
    </alternativeName>
    <alternativeName>
        <fullName evidence="15">Beta-alanyl-histidine dipeptidase</fullName>
    </alternativeName>
    <alternativeName>
        <fullName evidence="14">Carnosinase</fullName>
    </alternativeName>
    <alternativeName>
        <fullName evidence="11">Peptidase D</fullName>
    </alternativeName>
    <alternativeName>
        <fullName evidence="17">Xaa-His dipeptidase</fullName>
    </alternativeName>
</protein>
<keyword evidence="4" id="KW-0479">Metal-binding</keyword>
<dbReference type="SUPFAM" id="SSF53187">
    <property type="entry name" value="Zn-dependent exopeptidases"/>
    <property type="match status" value="1"/>
</dbReference>
<reference evidence="19 20" key="1">
    <citation type="journal article" date="2018" name="Nat. Biotechnol.">
        <title>A standardized bacterial taxonomy based on genome phylogeny substantially revises the tree of life.</title>
        <authorList>
            <person name="Parks D.H."/>
            <person name="Chuvochina M."/>
            <person name="Waite D.W."/>
            <person name="Rinke C."/>
            <person name="Skarshewski A."/>
            <person name="Chaumeil P.A."/>
            <person name="Hugenholtz P."/>
        </authorList>
    </citation>
    <scope>NUCLEOTIDE SEQUENCE [LARGE SCALE GENOMIC DNA]</scope>
    <source>
        <strain evidence="19">UBA11728</strain>
    </source>
</reference>
<comment type="cofactor">
    <cofactor evidence="1">
        <name>Co(2+)</name>
        <dbReference type="ChEBI" id="CHEBI:48828"/>
    </cofactor>
</comment>
<dbReference type="EMBL" id="DPVV01000575">
    <property type="protein sequence ID" value="HCL04197.1"/>
    <property type="molecule type" value="Genomic_DNA"/>
</dbReference>
<dbReference type="AlphaFoldDB" id="A0A3D2XBS1"/>
<keyword evidence="6" id="KW-0862">Zinc</keyword>
<dbReference type="Gene3D" id="3.40.630.10">
    <property type="entry name" value="Zn peptidases"/>
    <property type="match status" value="2"/>
</dbReference>
<dbReference type="Proteomes" id="UP000262969">
    <property type="component" value="Unassembled WGS sequence"/>
</dbReference>
<dbReference type="PRINTS" id="PR00934">
    <property type="entry name" value="XHISDIPTASE"/>
</dbReference>
<dbReference type="GO" id="GO:0006508">
    <property type="term" value="P:proteolysis"/>
    <property type="evidence" value="ECO:0007669"/>
    <property type="project" value="UniProtKB-KW"/>
</dbReference>
<dbReference type="InterPro" id="IPR002933">
    <property type="entry name" value="Peptidase_M20"/>
</dbReference>
<evidence type="ECO:0000256" key="15">
    <source>
        <dbReference type="ARBA" id="ARBA00076004"/>
    </source>
</evidence>
<comment type="catalytic activity">
    <reaction evidence="9">
        <text>Hydrolysis of dipeptides, preferentially hydrophobic dipeptides including prolyl amino acids.</text>
        <dbReference type="EC" id="3.4.13.18"/>
    </reaction>
</comment>
<evidence type="ECO:0000256" key="17">
    <source>
        <dbReference type="ARBA" id="ARBA00078074"/>
    </source>
</evidence>
<evidence type="ECO:0000313" key="19">
    <source>
        <dbReference type="EMBL" id="HCL04197.1"/>
    </source>
</evidence>
<evidence type="ECO:0000256" key="16">
    <source>
        <dbReference type="ARBA" id="ARBA00077688"/>
    </source>
</evidence>
<keyword evidence="7" id="KW-0482">Metalloprotease</keyword>
<dbReference type="GO" id="GO:0005829">
    <property type="term" value="C:cytosol"/>
    <property type="evidence" value="ECO:0007669"/>
    <property type="project" value="TreeGrafter"/>
</dbReference>
<dbReference type="PANTHER" id="PTHR43501:SF1">
    <property type="entry name" value="CYTOSOL NON-SPECIFIC DIPEPTIDASE"/>
    <property type="match status" value="1"/>
</dbReference>
<name>A0A3D2XBS1_9FIRM</name>
<evidence type="ECO:0000256" key="10">
    <source>
        <dbReference type="ARBA" id="ARBA00038976"/>
    </source>
</evidence>
<accession>A0A3D2XBS1</accession>
<evidence type="ECO:0000256" key="7">
    <source>
        <dbReference type="ARBA" id="ARBA00023049"/>
    </source>
</evidence>
<dbReference type="NCBIfam" id="TIGR01893">
    <property type="entry name" value="aa-his-dipept"/>
    <property type="match status" value="1"/>
</dbReference>
<dbReference type="GO" id="GO:0046872">
    <property type="term" value="F:metal ion binding"/>
    <property type="evidence" value="ECO:0007669"/>
    <property type="project" value="UniProtKB-KW"/>
</dbReference>
<evidence type="ECO:0000259" key="18">
    <source>
        <dbReference type="Pfam" id="PF07687"/>
    </source>
</evidence>
<dbReference type="Pfam" id="PF07687">
    <property type="entry name" value="M20_dimer"/>
    <property type="match status" value="1"/>
</dbReference>
<comment type="caution">
    <text evidence="19">The sequence shown here is derived from an EMBL/GenBank/DDBJ whole genome shotgun (WGS) entry which is preliminary data.</text>
</comment>
<evidence type="ECO:0000256" key="14">
    <source>
        <dbReference type="ARBA" id="ARBA00075285"/>
    </source>
</evidence>
<dbReference type="FunFam" id="3.40.630.10:FF:000018">
    <property type="entry name" value="Aminoacyl-histidine dipeptidase PepD"/>
    <property type="match status" value="1"/>
</dbReference>
<dbReference type="GO" id="GO:0070573">
    <property type="term" value="F:metallodipeptidase activity"/>
    <property type="evidence" value="ECO:0007669"/>
    <property type="project" value="TreeGrafter"/>
</dbReference>
<dbReference type="FunFam" id="3.40.630.10:FF:000015">
    <property type="entry name" value="Aminoacyl-histidine dipeptidase PepD"/>
    <property type="match status" value="1"/>
</dbReference>
<evidence type="ECO:0000256" key="6">
    <source>
        <dbReference type="ARBA" id="ARBA00022833"/>
    </source>
</evidence>
<evidence type="ECO:0000256" key="1">
    <source>
        <dbReference type="ARBA" id="ARBA00001941"/>
    </source>
</evidence>
<comment type="similarity">
    <text evidence="12">Belongs to the peptidase M20C family.</text>
</comment>
<dbReference type="InterPro" id="IPR001160">
    <property type="entry name" value="Peptidase_M20C"/>
</dbReference>
<evidence type="ECO:0000256" key="2">
    <source>
        <dbReference type="ARBA" id="ARBA00001947"/>
    </source>
</evidence>
<dbReference type="CDD" id="cd03890">
    <property type="entry name" value="M20_pepD"/>
    <property type="match status" value="1"/>
</dbReference>
<evidence type="ECO:0000256" key="11">
    <source>
        <dbReference type="ARBA" id="ARBA00044252"/>
    </source>
</evidence>
<evidence type="ECO:0000256" key="12">
    <source>
        <dbReference type="ARBA" id="ARBA00061423"/>
    </source>
</evidence>
<proteinExistence type="inferred from homology"/>
<keyword evidence="5" id="KW-0378">Hydrolase</keyword>
<evidence type="ECO:0000256" key="9">
    <source>
        <dbReference type="ARBA" id="ARBA00036421"/>
    </source>
</evidence>
<gene>
    <name evidence="19" type="ORF">DHW61_17625</name>
</gene>
<keyword evidence="8" id="KW-0170">Cobalt</keyword>
<feature type="domain" description="Peptidase M20 dimerisation" evidence="18">
    <location>
        <begin position="215"/>
        <end position="297"/>
    </location>
</feature>
<keyword evidence="3" id="KW-0645">Protease</keyword>